<organism evidence="12 13">
    <name type="scientific">Aureobasidium vineae</name>
    <dbReference type="NCBI Taxonomy" id="2773715"/>
    <lineage>
        <taxon>Eukaryota</taxon>
        <taxon>Fungi</taxon>
        <taxon>Dikarya</taxon>
        <taxon>Ascomycota</taxon>
        <taxon>Pezizomycotina</taxon>
        <taxon>Dothideomycetes</taxon>
        <taxon>Dothideomycetidae</taxon>
        <taxon>Dothideales</taxon>
        <taxon>Saccotheciaceae</taxon>
        <taxon>Aureobasidium</taxon>
    </lineage>
</organism>
<feature type="transmembrane region" description="Helical" evidence="8">
    <location>
        <begin position="222"/>
        <end position="241"/>
    </location>
</feature>
<dbReference type="InterPro" id="IPR005018">
    <property type="entry name" value="DOMON_domain"/>
</dbReference>
<dbReference type="InterPro" id="IPR015920">
    <property type="entry name" value="Cellobiose_DH-like_cyt"/>
</dbReference>
<dbReference type="Proteomes" id="UP000716446">
    <property type="component" value="Unassembled WGS sequence"/>
</dbReference>
<evidence type="ECO:0008006" key="14">
    <source>
        <dbReference type="Google" id="ProtNLM"/>
    </source>
</evidence>
<dbReference type="SMART" id="SM00665">
    <property type="entry name" value="B561"/>
    <property type="match status" value="1"/>
</dbReference>
<dbReference type="PROSITE" id="PS50939">
    <property type="entry name" value="CYTOCHROME_B561"/>
    <property type="match status" value="1"/>
</dbReference>
<accession>A0A9N8P5Q4</accession>
<protein>
    <recommendedName>
        <fullName evidence="14">CBD9-like protein</fullName>
    </recommendedName>
</protein>
<dbReference type="PROSITE" id="PS50836">
    <property type="entry name" value="DOMON"/>
    <property type="match status" value="1"/>
</dbReference>
<evidence type="ECO:0000313" key="12">
    <source>
        <dbReference type="EMBL" id="CAD0082895.1"/>
    </source>
</evidence>
<sequence length="398" mass="42314">MLFAFFAVAFAANGSSTYTYQHQGSNAFSLALGLNTTGNDLYFNMSAPSTYSWFAFGIGGQMKNSLMFVGYPSSNGTGVTLSPRLSTGHQQPQYTSSKNVQVRSSSITNGAYQLMGVCYNCTTWSLGTMDTTSTQQPFIFALGPTGETISSDSTSQNIDQHTLYNSFSMDMTQAAFSGSNTPALDSGSTAASSNGASDSSSGASTGASTGGGDNTYNRVHGIFMAIAFVILFPLGVLVLRLGHSVIGHGIVQATAYCFVIVGLGTGIYLSQQDKSMSGYNSAHQIIGLVLFSLLAIQALGGLIHHLLFRRGHKTIIGKVHMFLGIGLIILGIVNVPLGLNLAGDSNYNKYYIIVVCILGALFLALRFWALWRDRKSAKREGSEKGVLRRGSSSEEAVM</sequence>
<evidence type="ECO:0000256" key="3">
    <source>
        <dbReference type="ARBA" id="ARBA00022692"/>
    </source>
</evidence>
<evidence type="ECO:0000256" key="6">
    <source>
        <dbReference type="ARBA" id="ARBA00023136"/>
    </source>
</evidence>
<evidence type="ECO:0000256" key="4">
    <source>
        <dbReference type="ARBA" id="ARBA00022982"/>
    </source>
</evidence>
<evidence type="ECO:0000256" key="1">
    <source>
        <dbReference type="ARBA" id="ARBA00004370"/>
    </source>
</evidence>
<dbReference type="SUPFAM" id="SSF49344">
    <property type="entry name" value="CBD9-like"/>
    <property type="match status" value="1"/>
</dbReference>
<evidence type="ECO:0000259" key="11">
    <source>
        <dbReference type="PROSITE" id="PS50939"/>
    </source>
</evidence>
<feature type="transmembrane region" description="Helical" evidence="8">
    <location>
        <begin position="319"/>
        <end position="338"/>
    </location>
</feature>
<gene>
    <name evidence="12" type="ORF">AWRI4619_LOCUS1462</name>
</gene>
<keyword evidence="5 8" id="KW-1133">Transmembrane helix</keyword>
<dbReference type="CDD" id="cd08760">
    <property type="entry name" value="Cyt_b561_FRRS1_like"/>
    <property type="match status" value="1"/>
</dbReference>
<keyword evidence="4" id="KW-0249">Electron transport</keyword>
<dbReference type="EMBL" id="CAIJEN010000002">
    <property type="protein sequence ID" value="CAD0082895.1"/>
    <property type="molecule type" value="Genomic_DNA"/>
</dbReference>
<dbReference type="PANTHER" id="PTHR47797:SF3">
    <property type="entry name" value="CYTOCHROME B561 DOMAIN-CONTAINING PROTEIN"/>
    <property type="match status" value="1"/>
</dbReference>
<feature type="transmembrane region" description="Helical" evidence="8">
    <location>
        <begin position="350"/>
        <end position="369"/>
    </location>
</feature>
<feature type="domain" description="DOMON" evidence="10">
    <location>
        <begin position="26"/>
        <end position="143"/>
    </location>
</feature>
<dbReference type="Gene3D" id="2.60.40.1210">
    <property type="entry name" value="Cellobiose dehydrogenase, cytochrome domain"/>
    <property type="match status" value="1"/>
</dbReference>
<feature type="non-terminal residue" evidence="12">
    <location>
        <position position="398"/>
    </location>
</feature>
<dbReference type="Pfam" id="PF03188">
    <property type="entry name" value="Cytochrom_B561"/>
    <property type="match status" value="1"/>
</dbReference>
<dbReference type="InterPro" id="IPR006593">
    <property type="entry name" value="Cyt_b561/ferric_Rdtase_TM"/>
</dbReference>
<dbReference type="AlphaFoldDB" id="A0A9N8P5Q4"/>
<dbReference type="CDD" id="cd09630">
    <property type="entry name" value="CDH_like_cytochrome"/>
    <property type="match status" value="1"/>
</dbReference>
<proteinExistence type="predicted"/>
<feature type="chain" id="PRO_5040112746" description="CBD9-like protein" evidence="9">
    <location>
        <begin position="18"/>
        <end position="398"/>
    </location>
</feature>
<keyword evidence="3 8" id="KW-0812">Transmembrane</keyword>
<feature type="compositionally biased region" description="Low complexity" evidence="7">
    <location>
        <begin position="186"/>
        <end position="207"/>
    </location>
</feature>
<dbReference type="GO" id="GO:0016020">
    <property type="term" value="C:membrane"/>
    <property type="evidence" value="ECO:0007669"/>
    <property type="project" value="UniProtKB-SubCell"/>
</dbReference>
<keyword evidence="13" id="KW-1185">Reference proteome</keyword>
<dbReference type="PANTHER" id="PTHR47797">
    <property type="entry name" value="DEHYDROGENASE, PUTATIVE (AFU_ORTHOLOGUE AFUA_8G05805)-RELATED"/>
    <property type="match status" value="1"/>
</dbReference>
<name>A0A9N8P5Q4_9PEZI</name>
<comment type="subcellular location">
    <subcellularLocation>
        <location evidence="1">Membrane</location>
    </subcellularLocation>
</comment>
<evidence type="ECO:0000256" key="2">
    <source>
        <dbReference type="ARBA" id="ARBA00022448"/>
    </source>
</evidence>
<reference evidence="12" key="1">
    <citation type="submission" date="2020-06" db="EMBL/GenBank/DDBJ databases">
        <authorList>
            <person name="Onetto C."/>
        </authorList>
    </citation>
    <scope>NUCLEOTIDE SEQUENCE</scope>
</reference>
<feature type="signal peptide" evidence="9">
    <location>
        <begin position="1"/>
        <end position="17"/>
    </location>
</feature>
<dbReference type="Gene3D" id="1.20.120.1770">
    <property type="match status" value="1"/>
</dbReference>
<dbReference type="SMART" id="SM00664">
    <property type="entry name" value="DoH"/>
    <property type="match status" value="1"/>
</dbReference>
<evidence type="ECO:0000313" key="13">
    <source>
        <dbReference type="Proteomes" id="UP000716446"/>
    </source>
</evidence>
<feature type="domain" description="Cytochrome b561" evidence="11">
    <location>
        <begin position="180"/>
        <end position="374"/>
    </location>
</feature>
<evidence type="ECO:0000256" key="5">
    <source>
        <dbReference type="ARBA" id="ARBA00022989"/>
    </source>
</evidence>
<evidence type="ECO:0000256" key="9">
    <source>
        <dbReference type="SAM" id="SignalP"/>
    </source>
</evidence>
<feature type="region of interest" description="Disordered" evidence="7">
    <location>
        <begin position="186"/>
        <end position="210"/>
    </location>
</feature>
<feature type="transmembrane region" description="Helical" evidence="8">
    <location>
        <begin position="282"/>
        <end position="307"/>
    </location>
</feature>
<comment type="caution">
    <text evidence="12">The sequence shown here is derived from an EMBL/GenBank/DDBJ whole genome shotgun (WGS) entry which is preliminary data.</text>
</comment>
<feature type="transmembrane region" description="Helical" evidence="8">
    <location>
        <begin position="253"/>
        <end position="270"/>
    </location>
</feature>
<dbReference type="Pfam" id="PF16010">
    <property type="entry name" value="CDH-cyt"/>
    <property type="match status" value="1"/>
</dbReference>
<keyword evidence="6 8" id="KW-0472">Membrane</keyword>
<keyword evidence="9" id="KW-0732">Signal</keyword>
<keyword evidence="2" id="KW-0813">Transport</keyword>
<evidence type="ECO:0000256" key="8">
    <source>
        <dbReference type="SAM" id="Phobius"/>
    </source>
</evidence>
<evidence type="ECO:0000256" key="7">
    <source>
        <dbReference type="SAM" id="MobiDB-lite"/>
    </source>
</evidence>
<evidence type="ECO:0000259" key="10">
    <source>
        <dbReference type="PROSITE" id="PS50836"/>
    </source>
</evidence>